<evidence type="ECO:0000256" key="1">
    <source>
        <dbReference type="ARBA" id="ARBA00004141"/>
    </source>
</evidence>
<feature type="non-terminal residue" evidence="12">
    <location>
        <position position="1"/>
    </location>
</feature>
<feature type="transmembrane region" description="Helical" evidence="9">
    <location>
        <begin position="30"/>
        <end position="56"/>
    </location>
</feature>
<evidence type="ECO:0000256" key="7">
    <source>
        <dbReference type="ARBA" id="ARBA00022989"/>
    </source>
</evidence>
<feature type="transmembrane region" description="Helical" evidence="9">
    <location>
        <begin position="673"/>
        <end position="696"/>
    </location>
</feature>
<dbReference type="Proteomes" id="UP000269721">
    <property type="component" value="Unassembled WGS sequence"/>
</dbReference>
<dbReference type="PROSITE" id="PS50893">
    <property type="entry name" value="ABC_TRANSPORTER_2"/>
    <property type="match status" value="1"/>
</dbReference>
<protein>
    <submittedName>
        <fullName evidence="12">ABC transporter type 1, transmembrane domain-containing protein</fullName>
    </submittedName>
</protein>
<accession>A0A4P9WKS2</accession>
<evidence type="ECO:0000259" key="10">
    <source>
        <dbReference type="PROSITE" id="PS50893"/>
    </source>
</evidence>
<dbReference type="SMART" id="SM00382">
    <property type="entry name" value="AAA"/>
    <property type="match status" value="1"/>
</dbReference>
<dbReference type="InterPro" id="IPR050173">
    <property type="entry name" value="ABC_transporter_C-like"/>
</dbReference>
<keyword evidence="7 9" id="KW-1133">Transmembrane helix</keyword>
<feature type="non-terminal residue" evidence="12">
    <location>
        <position position="854"/>
    </location>
</feature>
<feature type="transmembrane region" description="Helical" evidence="9">
    <location>
        <begin position="126"/>
        <end position="151"/>
    </location>
</feature>
<evidence type="ECO:0000256" key="3">
    <source>
        <dbReference type="ARBA" id="ARBA00022692"/>
    </source>
</evidence>
<feature type="domain" description="ABC transmembrane type-1" evidence="11">
    <location>
        <begin position="548"/>
        <end position="819"/>
    </location>
</feature>
<dbReference type="GO" id="GO:0016887">
    <property type="term" value="F:ATP hydrolysis activity"/>
    <property type="evidence" value="ECO:0007669"/>
    <property type="project" value="InterPro"/>
</dbReference>
<evidence type="ECO:0000256" key="2">
    <source>
        <dbReference type="ARBA" id="ARBA00022448"/>
    </source>
</evidence>
<dbReference type="GO" id="GO:0140359">
    <property type="term" value="F:ABC-type transporter activity"/>
    <property type="evidence" value="ECO:0007669"/>
    <property type="project" value="InterPro"/>
</dbReference>
<evidence type="ECO:0000259" key="11">
    <source>
        <dbReference type="PROSITE" id="PS50929"/>
    </source>
</evidence>
<dbReference type="PANTHER" id="PTHR24223">
    <property type="entry name" value="ATP-BINDING CASSETTE SUB-FAMILY C"/>
    <property type="match status" value="1"/>
</dbReference>
<proteinExistence type="predicted"/>
<keyword evidence="6" id="KW-0067">ATP-binding</keyword>
<evidence type="ECO:0000256" key="6">
    <source>
        <dbReference type="ARBA" id="ARBA00022840"/>
    </source>
</evidence>
<evidence type="ECO:0000313" key="12">
    <source>
        <dbReference type="EMBL" id="RKO93601.1"/>
    </source>
</evidence>
<feature type="transmembrane region" description="Helical" evidence="9">
    <location>
        <begin position="585"/>
        <end position="611"/>
    </location>
</feature>
<dbReference type="Gene3D" id="1.20.1560.10">
    <property type="entry name" value="ABC transporter type 1, transmembrane domain"/>
    <property type="match status" value="2"/>
</dbReference>
<dbReference type="CDD" id="cd03250">
    <property type="entry name" value="ABCC_MRP_domain1"/>
    <property type="match status" value="1"/>
</dbReference>
<dbReference type="CDD" id="cd18604">
    <property type="entry name" value="ABC_6TM_VMR1_D2_like"/>
    <property type="match status" value="1"/>
</dbReference>
<dbReference type="SUPFAM" id="SSF90123">
    <property type="entry name" value="ABC transporter transmembrane region"/>
    <property type="match status" value="2"/>
</dbReference>
<evidence type="ECO:0000256" key="8">
    <source>
        <dbReference type="ARBA" id="ARBA00023136"/>
    </source>
</evidence>
<dbReference type="PROSITE" id="PS00211">
    <property type="entry name" value="ABC_TRANSPORTER_1"/>
    <property type="match status" value="1"/>
</dbReference>
<organism evidence="12 13">
    <name type="scientific">Blyttiomyces helicus</name>
    <dbReference type="NCBI Taxonomy" id="388810"/>
    <lineage>
        <taxon>Eukaryota</taxon>
        <taxon>Fungi</taxon>
        <taxon>Fungi incertae sedis</taxon>
        <taxon>Chytridiomycota</taxon>
        <taxon>Chytridiomycota incertae sedis</taxon>
        <taxon>Chytridiomycetes</taxon>
        <taxon>Chytridiomycetes incertae sedis</taxon>
        <taxon>Blyttiomyces</taxon>
    </lineage>
</organism>
<name>A0A4P9WKS2_9FUNG</name>
<dbReference type="Pfam" id="PF00664">
    <property type="entry name" value="ABC_membrane"/>
    <property type="match status" value="2"/>
</dbReference>
<keyword evidence="5" id="KW-0547">Nucleotide-binding</keyword>
<dbReference type="InterPro" id="IPR017871">
    <property type="entry name" value="ABC_transporter-like_CS"/>
</dbReference>
<evidence type="ECO:0000256" key="5">
    <source>
        <dbReference type="ARBA" id="ARBA00022741"/>
    </source>
</evidence>
<feature type="transmembrane region" description="Helical" evidence="9">
    <location>
        <begin position="784"/>
        <end position="808"/>
    </location>
</feature>
<keyword evidence="8 9" id="KW-0472">Membrane</keyword>
<feature type="transmembrane region" description="Helical" evidence="9">
    <location>
        <begin position="540"/>
        <end position="565"/>
    </location>
</feature>
<dbReference type="SUPFAM" id="SSF52540">
    <property type="entry name" value="P-loop containing nucleoside triphosphate hydrolases"/>
    <property type="match status" value="1"/>
</dbReference>
<sequence>VTLMSTDAERIREYVAAYAHRIILEIPLSIILSFGGLFATVGWAAFAGLAAIVVLIPVGSFIGKMISDMQETLMATTDKRVNAINEMLQGIRVIKYFAWETQFIKRITAARSAEVANWTRLSGYIVYYNLFTCGTSVSVAFVTFATYILVLGHPLDASTAFTCISLLALLNESMTALPWAIGEFCKVKVSLDRISRFLAGPELERFRDERPVADHSTLSAEPTVGFRAASFKYDSTAAPDADLDTDGPASNNIADKEEQSAFPPEFHLRDIDVEFPVGGLSLVTGATGSGKSSLLLALLSECLSDKMAGDFPEMKRINGKQYLPTSHATAYVAQSAWIMNATIRDNILFGALYDAKRYQETMEACALIRDLETLEGGDLTEIGEKGVNLSGGQKARISLARAAYSYAPILLLDDPLSAVDAPTAKHLLHHCLLGVMKSRTVVLVSHAVGFVLPHVDFALVLKAGRVTAQGTPAELVRNPAADAVFGLELAAASDRDELAATETAAAALEGTGATLVDDEARAIGSVSWAVYWSYTKAAGALLFVSVYVFAFFAMNCVGLLDSVWILYWTDNMGESAPPVDRADLVFFLAVYSIIGVSIIAMSTAQLALILYGRIRAGTTMHADLLASILGAPMRFFEVTPVGRILNRYSPDADPTPRPIPTSPSSTASQVFRIIFILGVIAFEAPLFIVAAVPLIYTYQLTAKFYLLASRELKRLESISRSPLFSQFSETLAGVETVRAYGVQRRLLADVHDRIDGNHRAYFLLWAANRWLCVRTDMLGAMVTLAAGLVVVSGSLTPGLAGLILVYALEFSDALSWAVREHADMEMAMNSVERVAEYTATEQEPPAIIEKSRPS</sequence>
<feature type="domain" description="ABC transmembrane type-1" evidence="11">
    <location>
        <begin position="1"/>
        <end position="184"/>
    </location>
</feature>
<dbReference type="AlphaFoldDB" id="A0A4P9WKS2"/>
<feature type="domain" description="ABC transporter" evidence="10">
    <location>
        <begin position="253"/>
        <end position="488"/>
    </location>
</feature>
<evidence type="ECO:0000256" key="4">
    <source>
        <dbReference type="ARBA" id="ARBA00022737"/>
    </source>
</evidence>
<dbReference type="GO" id="GO:0016020">
    <property type="term" value="C:membrane"/>
    <property type="evidence" value="ECO:0007669"/>
    <property type="project" value="UniProtKB-SubCell"/>
</dbReference>
<dbReference type="PANTHER" id="PTHR24223:SF353">
    <property type="entry name" value="ABC TRANSPORTER ATP-BINDING PROTEIN_PERMEASE VMR1-RELATED"/>
    <property type="match status" value="1"/>
</dbReference>
<keyword evidence="13" id="KW-1185">Reference proteome</keyword>
<dbReference type="InterPro" id="IPR003439">
    <property type="entry name" value="ABC_transporter-like_ATP-bd"/>
</dbReference>
<gene>
    <name evidence="12" type="ORF">BDK51DRAFT_8251</name>
</gene>
<evidence type="ECO:0000313" key="13">
    <source>
        <dbReference type="Proteomes" id="UP000269721"/>
    </source>
</evidence>
<feature type="transmembrane region" description="Helical" evidence="9">
    <location>
        <begin position="157"/>
        <end position="181"/>
    </location>
</feature>
<keyword evidence="2" id="KW-0813">Transport</keyword>
<dbReference type="InterPro" id="IPR003593">
    <property type="entry name" value="AAA+_ATPase"/>
</dbReference>
<dbReference type="InterPro" id="IPR011527">
    <property type="entry name" value="ABC1_TM_dom"/>
</dbReference>
<dbReference type="PROSITE" id="PS50929">
    <property type="entry name" value="ABC_TM1F"/>
    <property type="match status" value="2"/>
</dbReference>
<evidence type="ECO:0000256" key="9">
    <source>
        <dbReference type="SAM" id="Phobius"/>
    </source>
</evidence>
<dbReference type="InterPro" id="IPR036640">
    <property type="entry name" value="ABC1_TM_sf"/>
</dbReference>
<dbReference type="InterPro" id="IPR027417">
    <property type="entry name" value="P-loop_NTPase"/>
</dbReference>
<dbReference type="OrthoDB" id="6500128at2759"/>
<dbReference type="FunFam" id="1.20.1560.10:FF:000013">
    <property type="entry name" value="ABC transporter C family member 2"/>
    <property type="match status" value="1"/>
</dbReference>
<keyword evidence="3 9" id="KW-0812">Transmembrane</keyword>
<dbReference type="GO" id="GO:0005524">
    <property type="term" value="F:ATP binding"/>
    <property type="evidence" value="ECO:0007669"/>
    <property type="project" value="UniProtKB-KW"/>
</dbReference>
<keyword evidence="4" id="KW-0677">Repeat</keyword>
<dbReference type="Pfam" id="PF00005">
    <property type="entry name" value="ABC_tran"/>
    <property type="match status" value="1"/>
</dbReference>
<reference evidence="13" key="1">
    <citation type="journal article" date="2018" name="Nat. Microbiol.">
        <title>Leveraging single-cell genomics to expand the fungal tree of life.</title>
        <authorList>
            <person name="Ahrendt S.R."/>
            <person name="Quandt C.A."/>
            <person name="Ciobanu D."/>
            <person name="Clum A."/>
            <person name="Salamov A."/>
            <person name="Andreopoulos B."/>
            <person name="Cheng J.F."/>
            <person name="Woyke T."/>
            <person name="Pelin A."/>
            <person name="Henrissat B."/>
            <person name="Reynolds N.K."/>
            <person name="Benny G.L."/>
            <person name="Smith M.E."/>
            <person name="James T.Y."/>
            <person name="Grigoriev I.V."/>
        </authorList>
    </citation>
    <scope>NUCLEOTIDE SEQUENCE [LARGE SCALE GENOMIC DNA]</scope>
</reference>
<dbReference type="Gene3D" id="3.40.50.300">
    <property type="entry name" value="P-loop containing nucleotide triphosphate hydrolases"/>
    <property type="match status" value="1"/>
</dbReference>
<dbReference type="EMBL" id="KZ994176">
    <property type="protein sequence ID" value="RKO93601.1"/>
    <property type="molecule type" value="Genomic_DNA"/>
</dbReference>
<dbReference type="CDD" id="cd18596">
    <property type="entry name" value="ABC_6TM_VMR1_D1_like"/>
    <property type="match status" value="1"/>
</dbReference>
<comment type="subcellular location">
    <subcellularLocation>
        <location evidence="1">Membrane</location>
        <topology evidence="1">Multi-pass membrane protein</topology>
    </subcellularLocation>
</comment>